<reference evidence="1 2" key="1">
    <citation type="submission" date="2012-01" db="EMBL/GenBank/DDBJ databases">
        <title>Complete sequence of Desulfotomaculum gibsoniae DSM 7213.</title>
        <authorList>
            <consortium name="US DOE Joint Genome Institute"/>
            <person name="Lucas S."/>
            <person name="Han J."/>
            <person name="Lapidus A."/>
            <person name="Cheng J.-F."/>
            <person name="Goodwin L."/>
            <person name="Pitluck S."/>
            <person name="Peters L."/>
            <person name="Ovchinnikova G."/>
            <person name="Teshima H."/>
            <person name="Detter J.C."/>
            <person name="Han C."/>
            <person name="Tapia R."/>
            <person name="Land M."/>
            <person name="Hauser L."/>
            <person name="Kyrpides N."/>
            <person name="Ivanova N."/>
            <person name="Pagani I."/>
            <person name="Parshina S."/>
            <person name="Plugge C."/>
            <person name="Muyzer G."/>
            <person name="Kuever J."/>
            <person name="Ivanova A."/>
            <person name="Nazina T."/>
            <person name="Klenk H.-P."/>
            <person name="Brambilla E."/>
            <person name="Spring S."/>
            <person name="Stams A.F."/>
            <person name="Woyke T."/>
        </authorList>
    </citation>
    <scope>NUCLEOTIDE SEQUENCE [LARGE SCALE GENOMIC DNA]</scope>
    <source>
        <strain evidence="1 2">DSM 7213</strain>
    </source>
</reference>
<accession>R4KIS9</accession>
<protein>
    <submittedName>
        <fullName evidence="1">Uncharacterized protein</fullName>
    </submittedName>
</protein>
<gene>
    <name evidence="1" type="ORF">Desgi_2083</name>
</gene>
<dbReference type="EMBL" id="CP003273">
    <property type="protein sequence ID" value="AGL01517.1"/>
    <property type="molecule type" value="Genomic_DNA"/>
</dbReference>
<dbReference type="SUPFAM" id="SSF49299">
    <property type="entry name" value="PKD domain"/>
    <property type="match status" value="1"/>
</dbReference>
<dbReference type="Gene3D" id="2.60.40.10">
    <property type="entry name" value="Immunoglobulins"/>
    <property type="match status" value="4"/>
</dbReference>
<keyword evidence="2" id="KW-1185">Reference proteome</keyword>
<evidence type="ECO:0000313" key="1">
    <source>
        <dbReference type="EMBL" id="AGL01517.1"/>
    </source>
</evidence>
<dbReference type="Proteomes" id="UP000013520">
    <property type="component" value="Chromosome"/>
</dbReference>
<evidence type="ECO:0000313" key="2">
    <source>
        <dbReference type="Proteomes" id="UP000013520"/>
    </source>
</evidence>
<sequence length="435" mass="46772">MIKKLTNLVLFASCLFITLIIPTYAYSSGSQGATEITGSGTYSGSYNGGGQTSTGSELRDYARLAVVTLEFLEPSGSSPKIDFTINKGSSITVGDKVPIEVLITPDAAVSKIEFFVDNHLKQATTAKSYIWDTSYTSPGDHAIKIIVTDKNGQIIVSTQRITVYRPSALHVALIINKGSSISVGDKVPIEATITPDAAVSKIEFFVDNYLKQATTAKSYTWDTSYTTPGNHVIKVKVTDQNGEIKLSTQVITVNKPSALRVALSINKGSSISVGDKVPIEATITPDAAVSKIEFFVDNYLKQATTAKSYTWDTSYTSPGNHVIKVKVTDQNDQTKLSSQTITVNKSSALRVALSINKGSSISVGDKVPIEATITPDAAVSKIEFFVDNHLKQATTANSYIWDTSYTSPGNHFIKVKATDQNGQIIVSTQTIAVNK</sequence>
<dbReference type="InterPro" id="IPR013783">
    <property type="entry name" value="Ig-like_fold"/>
</dbReference>
<dbReference type="HOGENOM" id="CLU_629664_0_0_9"/>
<organism evidence="1 2">
    <name type="scientific">Desulfoscipio gibsoniae DSM 7213</name>
    <dbReference type="NCBI Taxonomy" id="767817"/>
    <lineage>
        <taxon>Bacteria</taxon>
        <taxon>Bacillati</taxon>
        <taxon>Bacillota</taxon>
        <taxon>Clostridia</taxon>
        <taxon>Eubacteriales</taxon>
        <taxon>Desulfallaceae</taxon>
        <taxon>Desulfoscipio</taxon>
    </lineage>
</organism>
<name>R4KIS9_9FIRM</name>
<dbReference type="InterPro" id="IPR035986">
    <property type="entry name" value="PKD_dom_sf"/>
</dbReference>
<dbReference type="eggNOG" id="COG5295">
    <property type="taxonomic scope" value="Bacteria"/>
</dbReference>
<dbReference type="AlphaFoldDB" id="R4KIS9"/>
<dbReference type="STRING" id="767817.Desgi_2083"/>
<dbReference type="OrthoDB" id="9772095at2"/>
<dbReference type="Pfam" id="PF17957">
    <property type="entry name" value="Big_7"/>
    <property type="match status" value="4"/>
</dbReference>
<dbReference type="KEGG" id="dgi:Desgi_2083"/>
<proteinExistence type="predicted"/>
<dbReference type="RefSeq" id="WP_006521944.1">
    <property type="nucleotide sequence ID" value="NC_021184.1"/>
</dbReference>